<feature type="region of interest" description="Disordered" evidence="1">
    <location>
        <begin position="169"/>
        <end position="199"/>
    </location>
</feature>
<dbReference type="OrthoDB" id="5570127at2759"/>
<dbReference type="AlphaFoldDB" id="A0A183B1H5"/>
<sequence length="271" mass="29038">MGLHLPKLAARSVDGTTTSQSRSTGSNDILTSSDEASKASALWTHHSSPVPFRLTPHLAGFVCLPGAPANVGPFAISLTTVAQALAAAQRPSHVLTSLYRTLLRADYILWHRGRQAAVHAFQLLLGAENETPAQLESDSSDSDSDTETGGCKRKTKLFNELGVKAVDSVRSDKTGSVGPAQSTSQQHQQQQQQQQQTNVVQHQKSKDCVLLPDLTNEQLIQLITLTLDAMNANLKSVSDYSGAEPGTWSSIAAATNPSNLIQMDPAHLPWV</sequence>
<protein>
    <submittedName>
        <fullName evidence="2 4">Uncharacterized protein</fullName>
    </submittedName>
</protein>
<proteinExistence type="predicted"/>
<dbReference type="WBParaSite" id="ECPE_0001309801-mRNA-1">
    <property type="protein sequence ID" value="ECPE_0001309801-mRNA-1"/>
    <property type="gene ID" value="ECPE_0001309801"/>
</dbReference>
<feature type="compositionally biased region" description="Low complexity" evidence="1">
    <location>
        <begin position="181"/>
        <end position="199"/>
    </location>
</feature>
<feature type="region of interest" description="Disordered" evidence="1">
    <location>
        <begin position="132"/>
        <end position="151"/>
    </location>
</feature>
<accession>A0A183B1H5</accession>
<reference evidence="2 3" key="2">
    <citation type="submission" date="2018-11" db="EMBL/GenBank/DDBJ databases">
        <authorList>
            <consortium name="Pathogen Informatics"/>
        </authorList>
    </citation>
    <scope>NUCLEOTIDE SEQUENCE [LARGE SCALE GENOMIC DNA]</scope>
    <source>
        <strain evidence="2 3">Egypt</strain>
    </source>
</reference>
<dbReference type="Proteomes" id="UP000272942">
    <property type="component" value="Unassembled WGS sequence"/>
</dbReference>
<name>A0A183B1H5_9TREM</name>
<reference evidence="4" key="1">
    <citation type="submission" date="2016-06" db="UniProtKB">
        <authorList>
            <consortium name="WormBaseParasite"/>
        </authorList>
    </citation>
    <scope>IDENTIFICATION</scope>
</reference>
<gene>
    <name evidence="2" type="ORF">ECPE_LOCUS13061</name>
</gene>
<evidence type="ECO:0000313" key="3">
    <source>
        <dbReference type="Proteomes" id="UP000272942"/>
    </source>
</evidence>
<evidence type="ECO:0000313" key="2">
    <source>
        <dbReference type="EMBL" id="VDP90333.1"/>
    </source>
</evidence>
<dbReference type="EMBL" id="UZAN01054204">
    <property type="protein sequence ID" value="VDP90333.1"/>
    <property type="molecule type" value="Genomic_DNA"/>
</dbReference>
<feature type="compositionally biased region" description="Low complexity" evidence="1">
    <location>
        <begin position="15"/>
        <end position="26"/>
    </location>
</feature>
<organism evidence="4">
    <name type="scientific">Echinostoma caproni</name>
    <dbReference type="NCBI Taxonomy" id="27848"/>
    <lineage>
        <taxon>Eukaryota</taxon>
        <taxon>Metazoa</taxon>
        <taxon>Spiralia</taxon>
        <taxon>Lophotrochozoa</taxon>
        <taxon>Platyhelminthes</taxon>
        <taxon>Trematoda</taxon>
        <taxon>Digenea</taxon>
        <taxon>Plagiorchiida</taxon>
        <taxon>Echinostomata</taxon>
        <taxon>Echinostomatoidea</taxon>
        <taxon>Echinostomatidae</taxon>
        <taxon>Echinostoma</taxon>
    </lineage>
</organism>
<evidence type="ECO:0000256" key="1">
    <source>
        <dbReference type="SAM" id="MobiDB-lite"/>
    </source>
</evidence>
<feature type="region of interest" description="Disordered" evidence="1">
    <location>
        <begin position="11"/>
        <end position="32"/>
    </location>
</feature>
<keyword evidence="3" id="KW-1185">Reference proteome</keyword>
<evidence type="ECO:0000313" key="4">
    <source>
        <dbReference type="WBParaSite" id="ECPE_0001309801-mRNA-1"/>
    </source>
</evidence>